<evidence type="ECO:0000313" key="3">
    <source>
        <dbReference type="Proteomes" id="UP000029643"/>
    </source>
</evidence>
<proteinExistence type="predicted"/>
<dbReference type="InterPro" id="IPR029065">
    <property type="entry name" value="Enolase_C-like"/>
</dbReference>
<dbReference type="AlphaFoldDB" id="A0A090X0K9"/>
<dbReference type="Gene3D" id="3.20.20.120">
    <property type="entry name" value="Enolase-like C-terminal domain"/>
    <property type="match status" value="1"/>
</dbReference>
<dbReference type="GO" id="GO:0047929">
    <property type="term" value="F:gluconate dehydratase activity"/>
    <property type="evidence" value="ECO:0007669"/>
    <property type="project" value="UniProtKB-EC"/>
</dbReference>
<protein>
    <submittedName>
        <fullName evidence="2">Gluconate dehydratase</fullName>
        <ecNumber evidence="2">4.2.1.39</ecNumber>
    </submittedName>
</protein>
<dbReference type="PANTHER" id="PTHR48080:SF2">
    <property type="entry name" value="D-GALACTONATE DEHYDRATASE"/>
    <property type="match status" value="1"/>
</dbReference>
<dbReference type="EC" id="4.2.1.39" evidence="2"/>
<keyword evidence="2" id="KW-0456">Lyase</keyword>
<dbReference type="Pfam" id="PF13378">
    <property type="entry name" value="MR_MLE_C"/>
    <property type="match status" value="1"/>
</dbReference>
<dbReference type="InterPro" id="IPR029017">
    <property type="entry name" value="Enolase-like_N"/>
</dbReference>
<dbReference type="EMBL" id="BBNU01000021">
    <property type="protein sequence ID" value="GAL82083.1"/>
    <property type="molecule type" value="Genomic_DNA"/>
</dbReference>
<accession>A0A090X0K9</accession>
<dbReference type="Proteomes" id="UP000029643">
    <property type="component" value="Unassembled WGS sequence"/>
</dbReference>
<dbReference type="PANTHER" id="PTHR48080">
    <property type="entry name" value="D-GALACTONATE DEHYDRATASE-RELATED"/>
    <property type="match status" value="1"/>
</dbReference>
<comment type="caution">
    <text evidence="2">The sequence shown here is derived from an EMBL/GenBank/DDBJ whole genome shotgun (WGS) entry which is preliminary data.</text>
</comment>
<reference evidence="2" key="1">
    <citation type="journal article" date="2014" name="Genome Announc.">
        <title>Draft Genome Sequences of Marine Flavobacterium Algibacter lectus Strains SS8 and NR4.</title>
        <authorList>
            <person name="Takatani N."/>
            <person name="Nakanishi M."/>
            <person name="Meirelles P."/>
            <person name="Mino S."/>
            <person name="Suda W."/>
            <person name="Oshima K."/>
            <person name="Hattori M."/>
            <person name="Ohkuma M."/>
            <person name="Hosokawa M."/>
            <person name="Miyashita K."/>
            <person name="Thompson F.L."/>
            <person name="Niwa A."/>
            <person name="Sawabe T."/>
            <person name="Sawabe T."/>
        </authorList>
    </citation>
    <scope>NUCLEOTIDE SEQUENCE [LARGE SCALE GENOMIC DNA]</scope>
    <source>
        <strain evidence="2">JCM 19274</strain>
    </source>
</reference>
<dbReference type="InterPro" id="IPR036849">
    <property type="entry name" value="Enolase-like_C_sf"/>
</dbReference>
<gene>
    <name evidence="2" type="ORF">JCM19274_2794</name>
</gene>
<dbReference type="SUPFAM" id="SSF51604">
    <property type="entry name" value="Enolase C-terminal domain-like"/>
    <property type="match status" value="1"/>
</dbReference>
<evidence type="ECO:0000313" key="2">
    <source>
        <dbReference type="EMBL" id="GAL82083.1"/>
    </source>
</evidence>
<name>A0A090X0K9_9FLAO</name>
<organism evidence="2 3">
    <name type="scientific">Algibacter lectus</name>
    <dbReference type="NCBI Taxonomy" id="221126"/>
    <lineage>
        <taxon>Bacteria</taxon>
        <taxon>Pseudomonadati</taxon>
        <taxon>Bacteroidota</taxon>
        <taxon>Flavobacteriia</taxon>
        <taxon>Flavobacteriales</taxon>
        <taxon>Flavobacteriaceae</taxon>
        <taxon>Algibacter</taxon>
    </lineage>
</organism>
<dbReference type="GO" id="GO:0016854">
    <property type="term" value="F:racemase and epimerase activity"/>
    <property type="evidence" value="ECO:0007669"/>
    <property type="project" value="UniProtKB-ARBA"/>
</dbReference>
<sequence>MPDITRCGGPSEMKRMATMAEAYNVMIAPHNPNGPLSTLASSHVCAAIPNFFKQEFIFNDVPWRDTIISHPLDIQNGQLVLSKRPGLGVDLIEEEMDKHPGLREHRDGFYI</sequence>
<dbReference type="Gene3D" id="3.30.390.10">
    <property type="entry name" value="Enolase-like, N-terminal domain"/>
    <property type="match status" value="1"/>
</dbReference>
<feature type="domain" description="Enolase C-terminal" evidence="1">
    <location>
        <begin position="1"/>
        <end position="94"/>
    </location>
</feature>
<dbReference type="InterPro" id="IPR034593">
    <property type="entry name" value="DgoD-like"/>
</dbReference>
<evidence type="ECO:0000259" key="1">
    <source>
        <dbReference type="Pfam" id="PF13378"/>
    </source>
</evidence>